<dbReference type="EMBL" id="RBOC01000104">
    <property type="protein sequence ID" value="RMM09312.1"/>
    <property type="molecule type" value="Genomic_DNA"/>
</dbReference>
<accession>A0A0P9JYV1</accession>
<name>A0A0P9JYV1_9PSED</name>
<dbReference type="RefSeq" id="WP_055010086.1">
    <property type="nucleotide sequence ID" value="NZ_LJPW01000137.1"/>
</dbReference>
<gene>
    <name evidence="1" type="ORF">ALQ84_03099</name>
</gene>
<protein>
    <submittedName>
        <fullName evidence="1">Uncharacterized protein</fullName>
    </submittedName>
</protein>
<comment type="caution">
    <text evidence="1">The sequence shown here is derived from an EMBL/GenBank/DDBJ whole genome shotgun (WGS) entry which is preliminary data.</text>
</comment>
<organism evidence="1 2">
    <name type="scientific">Pseudomonas caricapapayae</name>
    <dbReference type="NCBI Taxonomy" id="46678"/>
    <lineage>
        <taxon>Bacteria</taxon>
        <taxon>Pseudomonadati</taxon>
        <taxon>Pseudomonadota</taxon>
        <taxon>Gammaproteobacteria</taxon>
        <taxon>Pseudomonadales</taxon>
        <taxon>Pseudomonadaceae</taxon>
        <taxon>Pseudomonas</taxon>
    </lineage>
</organism>
<sequence>MKTYPLDIESVGEDTYIVMSRGHHDLELFMAEAVKDRPRWSLGGPKHVWCKTTPGRGTYDSLYHFVPEGTRGAWPATYCHEYGEGYERYNAAQKTPEAQ</sequence>
<evidence type="ECO:0000313" key="1">
    <source>
        <dbReference type="EMBL" id="RMM09312.1"/>
    </source>
</evidence>
<reference evidence="1 2" key="1">
    <citation type="submission" date="2018-08" db="EMBL/GenBank/DDBJ databases">
        <title>Recombination of ecologically and evolutionarily significant loci maintains genetic cohesion in the Pseudomonas syringae species complex.</title>
        <authorList>
            <person name="Dillon M."/>
            <person name="Thakur S."/>
            <person name="Almeida R.N.D."/>
            <person name="Weir B.S."/>
            <person name="Guttman D.S."/>
        </authorList>
    </citation>
    <scope>NUCLEOTIDE SEQUENCE [LARGE SCALE GENOMIC DNA]</scope>
    <source>
        <strain evidence="1 2">ICMP 4086</strain>
    </source>
</reference>
<dbReference type="Proteomes" id="UP000278587">
    <property type="component" value="Unassembled WGS sequence"/>
</dbReference>
<evidence type="ECO:0000313" key="2">
    <source>
        <dbReference type="Proteomes" id="UP000278587"/>
    </source>
</evidence>
<dbReference type="AlphaFoldDB" id="A0A0P9JYV1"/>
<dbReference type="OrthoDB" id="9010662at2"/>
<proteinExistence type="predicted"/>